<dbReference type="EMBL" id="JBBNAE010000005">
    <property type="protein sequence ID" value="KAK9124193.1"/>
    <property type="molecule type" value="Genomic_DNA"/>
</dbReference>
<protein>
    <submittedName>
        <fullName evidence="2">Uncharacterized protein</fullName>
    </submittedName>
</protein>
<dbReference type="AlphaFoldDB" id="A0AAP0NYY3"/>
<organism evidence="2 3">
    <name type="scientific">Stephania japonica</name>
    <dbReference type="NCBI Taxonomy" id="461633"/>
    <lineage>
        <taxon>Eukaryota</taxon>
        <taxon>Viridiplantae</taxon>
        <taxon>Streptophyta</taxon>
        <taxon>Embryophyta</taxon>
        <taxon>Tracheophyta</taxon>
        <taxon>Spermatophyta</taxon>
        <taxon>Magnoliopsida</taxon>
        <taxon>Ranunculales</taxon>
        <taxon>Menispermaceae</taxon>
        <taxon>Menispermoideae</taxon>
        <taxon>Cissampelideae</taxon>
        <taxon>Stephania</taxon>
    </lineage>
</organism>
<proteinExistence type="predicted"/>
<keyword evidence="3" id="KW-1185">Reference proteome</keyword>
<gene>
    <name evidence="2" type="ORF">Sjap_013795</name>
</gene>
<evidence type="ECO:0000313" key="3">
    <source>
        <dbReference type="Proteomes" id="UP001417504"/>
    </source>
</evidence>
<sequence length="68" mass="7330">MKAVLLVARCEAGARAERASPISSSFDESPLSSTTYEGGGGRGFHRNHGNLDGRYHHCPDVLHSNLVH</sequence>
<feature type="region of interest" description="Disordered" evidence="1">
    <location>
        <begin position="19"/>
        <end position="50"/>
    </location>
</feature>
<evidence type="ECO:0000313" key="2">
    <source>
        <dbReference type="EMBL" id="KAK9124193.1"/>
    </source>
</evidence>
<name>A0AAP0NYY3_9MAGN</name>
<feature type="compositionally biased region" description="Polar residues" evidence="1">
    <location>
        <begin position="21"/>
        <end position="36"/>
    </location>
</feature>
<evidence type="ECO:0000256" key="1">
    <source>
        <dbReference type="SAM" id="MobiDB-lite"/>
    </source>
</evidence>
<dbReference type="Proteomes" id="UP001417504">
    <property type="component" value="Unassembled WGS sequence"/>
</dbReference>
<reference evidence="2 3" key="1">
    <citation type="submission" date="2024-01" db="EMBL/GenBank/DDBJ databases">
        <title>Genome assemblies of Stephania.</title>
        <authorList>
            <person name="Yang L."/>
        </authorList>
    </citation>
    <scope>NUCLEOTIDE SEQUENCE [LARGE SCALE GENOMIC DNA]</scope>
    <source>
        <strain evidence="2">QJT</strain>
        <tissue evidence="2">Leaf</tissue>
    </source>
</reference>
<comment type="caution">
    <text evidence="2">The sequence shown here is derived from an EMBL/GenBank/DDBJ whole genome shotgun (WGS) entry which is preliminary data.</text>
</comment>
<accession>A0AAP0NYY3</accession>